<dbReference type="KEGG" id="dpx:DAPPUDRAFT_267796"/>
<proteinExistence type="predicted"/>
<dbReference type="Proteomes" id="UP000000305">
    <property type="component" value="Unassembled WGS sequence"/>
</dbReference>
<gene>
    <name evidence="2" type="ORF">DAPPUDRAFT_267796</name>
</gene>
<dbReference type="InParanoid" id="E9HWY7"/>
<evidence type="ECO:0000313" key="2">
    <source>
        <dbReference type="EMBL" id="EFX63745.1"/>
    </source>
</evidence>
<dbReference type="PhylomeDB" id="E9HWY7"/>
<dbReference type="EMBL" id="GL732975">
    <property type="protein sequence ID" value="EFX63745.1"/>
    <property type="molecule type" value="Genomic_DNA"/>
</dbReference>
<dbReference type="HOGENOM" id="CLU_2724790_0_0_1"/>
<feature type="compositionally biased region" description="Polar residues" evidence="1">
    <location>
        <begin position="9"/>
        <end position="18"/>
    </location>
</feature>
<evidence type="ECO:0000313" key="3">
    <source>
        <dbReference type="Proteomes" id="UP000000305"/>
    </source>
</evidence>
<keyword evidence="3" id="KW-1185">Reference proteome</keyword>
<feature type="region of interest" description="Disordered" evidence="1">
    <location>
        <begin position="1"/>
        <end position="23"/>
    </location>
</feature>
<evidence type="ECO:0000256" key="1">
    <source>
        <dbReference type="SAM" id="MobiDB-lite"/>
    </source>
</evidence>
<dbReference type="AlphaFoldDB" id="E9HWY7"/>
<protein>
    <submittedName>
        <fullName evidence="2">Uncharacterized protein</fullName>
    </submittedName>
</protein>
<organism evidence="2 3">
    <name type="scientific">Daphnia pulex</name>
    <name type="common">Water flea</name>
    <dbReference type="NCBI Taxonomy" id="6669"/>
    <lineage>
        <taxon>Eukaryota</taxon>
        <taxon>Metazoa</taxon>
        <taxon>Ecdysozoa</taxon>
        <taxon>Arthropoda</taxon>
        <taxon>Crustacea</taxon>
        <taxon>Branchiopoda</taxon>
        <taxon>Diplostraca</taxon>
        <taxon>Cladocera</taxon>
        <taxon>Anomopoda</taxon>
        <taxon>Daphniidae</taxon>
        <taxon>Daphnia</taxon>
    </lineage>
</organism>
<accession>E9HWY7</accession>
<sequence>MQYRPQHHLPTQSHSKPQFPNPGLITPIMQQIEEAKEAEDVAALEDAVVVAIMEGLEVVVLINMPQNKKAPI</sequence>
<reference evidence="2 3" key="1">
    <citation type="journal article" date="2011" name="Science">
        <title>The ecoresponsive genome of Daphnia pulex.</title>
        <authorList>
            <person name="Colbourne J.K."/>
            <person name="Pfrender M.E."/>
            <person name="Gilbert D."/>
            <person name="Thomas W.K."/>
            <person name="Tucker A."/>
            <person name="Oakley T.H."/>
            <person name="Tokishita S."/>
            <person name="Aerts A."/>
            <person name="Arnold G.J."/>
            <person name="Basu M.K."/>
            <person name="Bauer D.J."/>
            <person name="Caceres C.E."/>
            <person name="Carmel L."/>
            <person name="Casola C."/>
            <person name="Choi J.H."/>
            <person name="Detter J.C."/>
            <person name="Dong Q."/>
            <person name="Dusheyko S."/>
            <person name="Eads B.D."/>
            <person name="Frohlich T."/>
            <person name="Geiler-Samerotte K.A."/>
            <person name="Gerlach D."/>
            <person name="Hatcher P."/>
            <person name="Jogdeo S."/>
            <person name="Krijgsveld J."/>
            <person name="Kriventseva E.V."/>
            <person name="Kultz D."/>
            <person name="Laforsch C."/>
            <person name="Lindquist E."/>
            <person name="Lopez J."/>
            <person name="Manak J.R."/>
            <person name="Muller J."/>
            <person name="Pangilinan J."/>
            <person name="Patwardhan R.P."/>
            <person name="Pitluck S."/>
            <person name="Pritham E.J."/>
            <person name="Rechtsteiner A."/>
            <person name="Rho M."/>
            <person name="Rogozin I.B."/>
            <person name="Sakarya O."/>
            <person name="Salamov A."/>
            <person name="Schaack S."/>
            <person name="Shapiro H."/>
            <person name="Shiga Y."/>
            <person name="Skalitzky C."/>
            <person name="Smith Z."/>
            <person name="Souvorov A."/>
            <person name="Sung W."/>
            <person name="Tang Z."/>
            <person name="Tsuchiya D."/>
            <person name="Tu H."/>
            <person name="Vos H."/>
            <person name="Wang M."/>
            <person name="Wolf Y.I."/>
            <person name="Yamagata H."/>
            <person name="Yamada T."/>
            <person name="Ye Y."/>
            <person name="Shaw J.R."/>
            <person name="Andrews J."/>
            <person name="Crease T.J."/>
            <person name="Tang H."/>
            <person name="Lucas S.M."/>
            <person name="Robertson H.M."/>
            <person name="Bork P."/>
            <person name="Koonin E.V."/>
            <person name="Zdobnov E.M."/>
            <person name="Grigoriev I.V."/>
            <person name="Lynch M."/>
            <person name="Boore J.L."/>
        </authorList>
    </citation>
    <scope>NUCLEOTIDE SEQUENCE [LARGE SCALE GENOMIC DNA]</scope>
</reference>
<name>E9HWY7_DAPPU</name>